<gene>
    <name evidence="1" type="ORF">SPELUC_LOCUS8863</name>
</gene>
<keyword evidence="2" id="KW-1185">Reference proteome</keyword>
<reference evidence="1" key="1">
    <citation type="submission" date="2021-06" db="EMBL/GenBank/DDBJ databases">
        <authorList>
            <person name="Kallberg Y."/>
            <person name="Tangrot J."/>
            <person name="Rosling A."/>
        </authorList>
    </citation>
    <scope>NUCLEOTIDE SEQUENCE</scope>
    <source>
        <strain evidence="1">28 12/20/2015</strain>
    </source>
</reference>
<evidence type="ECO:0000313" key="2">
    <source>
        <dbReference type="Proteomes" id="UP000789366"/>
    </source>
</evidence>
<accession>A0ACA9NGA0</accession>
<proteinExistence type="predicted"/>
<evidence type="ECO:0000313" key="1">
    <source>
        <dbReference type="EMBL" id="CAG8649525.1"/>
    </source>
</evidence>
<comment type="caution">
    <text evidence="1">The sequence shown here is derived from an EMBL/GenBank/DDBJ whole genome shotgun (WGS) entry which is preliminary data.</text>
</comment>
<name>A0ACA9NGA0_9GLOM</name>
<organism evidence="1 2">
    <name type="scientific">Cetraspora pellucida</name>
    <dbReference type="NCBI Taxonomy" id="1433469"/>
    <lineage>
        <taxon>Eukaryota</taxon>
        <taxon>Fungi</taxon>
        <taxon>Fungi incertae sedis</taxon>
        <taxon>Mucoromycota</taxon>
        <taxon>Glomeromycotina</taxon>
        <taxon>Glomeromycetes</taxon>
        <taxon>Diversisporales</taxon>
        <taxon>Gigasporaceae</taxon>
        <taxon>Cetraspora</taxon>
    </lineage>
</organism>
<sequence length="306" mass="35710">MKYISIDEIVAIENDKNINRINTTNNAINSKINFYSNNKTNLYYVADNSKTNLYYVVDNSETNMYNAIYNIYHAVDNSETNLCNIVENSKINMYNTMYNIVNNSETNLYNIEYNVMDNNKTSLYNVRHNVMCNSKASAYNVVNDNNVDVEDYFEEAYHGSVDIEDTNMNADAIIIKEEDSFFDFNNAVQHIRCYAEFKEFKIRLGRSTMIDTEHGKRHHNDALNELKCFGQQFTDDMQANYSDEFFKLSQLSSNIIDQDIIKSYLDNMHKHEKELAQICTNNENNDSNKENIDSNIQLRNPLVITR</sequence>
<protein>
    <submittedName>
        <fullName evidence="1">15202_t:CDS:1</fullName>
    </submittedName>
</protein>
<dbReference type="Proteomes" id="UP000789366">
    <property type="component" value="Unassembled WGS sequence"/>
</dbReference>
<dbReference type="EMBL" id="CAJVPW010013909">
    <property type="protein sequence ID" value="CAG8649525.1"/>
    <property type="molecule type" value="Genomic_DNA"/>
</dbReference>
<feature type="non-terminal residue" evidence="1">
    <location>
        <position position="306"/>
    </location>
</feature>